<dbReference type="InterPro" id="IPR023296">
    <property type="entry name" value="Glyco_hydro_beta-prop_sf"/>
</dbReference>
<dbReference type="InterPro" id="IPR051795">
    <property type="entry name" value="Glycosyl_Hydrlase_43"/>
</dbReference>
<name>A0ABP7ITT5_9ACTN</name>
<feature type="signal peptide" evidence="6">
    <location>
        <begin position="1"/>
        <end position="32"/>
    </location>
</feature>
<evidence type="ECO:0000313" key="7">
    <source>
        <dbReference type="EMBL" id="GAA3826074.1"/>
    </source>
</evidence>
<organism evidence="7 8">
    <name type="scientific">Nocardioides panacisoli</name>
    <dbReference type="NCBI Taxonomy" id="627624"/>
    <lineage>
        <taxon>Bacteria</taxon>
        <taxon>Bacillati</taxon>
        <taxon>Actinomycetota</taxon>
        <taxon>Actinomycetes</taxon>
        <taxon>Propionibacteriales</taxon>
        <taxon>Nocardioidaceae</taxon>
        <taxon>Nocardioides</taxon>
    </lineage>
</organism>
<comment type="similarity">
    <text evidence="1 4">Belongs to the glycosyl hydrolase 43 family.</text>
</comment>
<dbReference type="SUPFAM" id="SSF75005">
    <property type="entry name" value="Arabinanase/levansucrase/invertase"/>
    <property type="match status" value="1"/>
</dbReference>
<dbReference type="RefSeq" id="WP_344776709.1">
    <property type="nucleotide sequence ID" value="NZ_BAABAH010000011.1"/>
</dbReference>
<dbReference type="PROSITE" id="PS51257">
    <property type="entry name" value="PROKAR_LIPOPROTEIN"/>
    <property type="match status" value="1"/>
</dbReference>
<dbReference type="EMBL" id="BAABAH010000011">
    <property type="protein sequence ID" value="GAA3826074.1"/>
    <property type="molecule type" value="Genomic_DNA"/>
</dbReference>
<sequence>MRQAARTRSRRLRAAAVLVACAALGAACSSGAGDGDGTDGAAGTHHRPHHAATTPPVPTTTEAPLIPQPTKLPEVGLADVLPKQMSDLAAQAERIAGQLPPQTRPAAIDVAAGSTRWRPGTPYRGVFADPDIVEDHGTFFAYGTNTAGNALPTLSSQDLAHWVPVGDALPHVGGWVDARGPGHGLWAPSVARIAGGWTAAYAAPQATIEGARHNCIGLARGRSPRGPFSPVGEPICYSSSRLGVIDPDLYVDQHGQGWLLWKFSGIHAQRPAGVFVRRLDEDGTALAAGSQTHEILRRALPWEGLTIENPSMVRFRGVTYLFYSGGSWKTTDYATGYAICAGPQGPCTRPGDGAPLLTTASTGNLGPGGASGFVRGDSLMLVYHAWDPGRVDQLRRIHVAGLWQRSDGTLQVVDPG</sequence>
<accession>A0ABP7ITT5</accession>
<reference evidence="8" key="1">
    <citation type="journal article" date="2019" name="Int. J. Syst. Evol. Microbiol.">
        <title>The Global Catalogue of Microorganisms (GCM) 10K type strain sequencing project: providing services to taxonomists for standard genome sequencing and annotation.</title>
        <authorList>
            <consortium name="The Broad Institute Genomics Platform"/>
            <consortium name="The Broad Institute Genome Sequencing Center for Infectious Disease"/>
            <person name="Wu L."/>
            <person name="Ma J."/>
        </authorList>
    </citation>
    <scope>NUCLEOTIDE SEQUENCE [LARGE SCALE GENOMIC DNA]</scope>
    <source>
        <strain evidence="8">JCM 16953</strain>
    </source>
</reference>
<keyword evidence="2 4" id="KW-0378">Hydrolase</keyword>
<evidence type="ECO:0000256" key="5">
    <source>
        <dbReference type="SAM" id="MobiDB-lite"/>
    </source>
</evidence>
<dbReference type="PANTHER" id="PTHR42812">
    <property type="entry name" value="BETA-XYLOSIDASE"/>
    <property type="match status" value="1"/>
</dbReference>
<dbReference type="Proteomes" id="UP001501821">
    <property type="component" value="Unassembled WGS sequence"/>
</dbReference>
<evidence type="ECO:0000256" key="3">
    <source>
        <dbReference type="ARBA" id="ARBA00023295"/>
    </source>
</evidence>
<evidence type="ECO:0000256" key="2">
    <source>
        <dbReference type="ARBA" id="ARBA00022801"/>
    </source>
</evidence>
<dbReference type="PANTHER" id="PTHR42812:SF5">
    <property type="entry name" value="ENDO-ARABINASE"/>
    <property type="match status" value="1"/>
</dbReference>
<gene>
    <name evidence="7" type="ORF">GCM10022242_29250</name>
</gene>
<evidence type="ECO:0008006" key="9">
    <source>
        <dbReference type="Google" id="ProtNLM"/>
    </source>
</evidence>
<evidence type="ECO:0000256" key="1">
    <source>
        <dbReference type="ARBA" id="ARBA00009865"/>
    </source>
</evidence>
<dbReference type="Gene3D" id="2.115.10.20">
    <property type="entry name" value="Glycosyl hydrolase domain, family 43"/>
    <property type="match status" value="1"/>
</dbReference>
<comment type="caution">
    <text evidence="7">The sequence shown here is derived from an EMBL/GenBank/DDBJ whole genome shotgun (WGS) entry which is preliminary data.</text>
</comment>
<evidence type="ECO:0000256" key="4">
    <source>
        <dbReference type="RuleBase" id="RU361187"/>
    </source>
</evidence>
<proteinExistence type="inferred from homology"/>
<keyword evidence="6" id="KW-0732">Signal</keyword>
<feature type="chain" id="PRO_5045156573" description="Glycoside hydrolase" evidence="6">
    <location>
        <begin position="33"/>
        <end position="416"/>
    </location>
</feature>
<keyword evidence="8" id="KW-1185">Reference proteome</keyword>
<dbReference type="InterPro" id="IPR006710">
    <property type="entry name" value="Glyco_hydro_43"/>
</dbReference>
<dbReference type="CDD" id="cd08999">
    <property type="entry name" value="GH43_ABN-like"/>
    <property type="match status" value="1"/>
</dbReference>
<protein>
    <recommendedName>
        <fullName evidence="9">Glycoside hydrolase</fullName>
    </recommendedName>
</protein>
<feature type="region of interest" description="Disordered" evidence="5">
    <location>
        <begin position="32"/>
        <end position="69"/>
    </location>
</feature>
<keyword evidence="3 4" id="KW-0326">Glycosidase</keyword>
<evidence type="ECO:0000313" key="8">
    <source>
        <dbReference type="Proteomes" id="UP001501821"/>
    </source>
</evidence>
<feature type="compositionally biased region" description="Low complexity" evidence="5">
    <location>
        <begin position="51"/>
        <end position="64"/>
    </location>
</feature>
<evidence type="ECO:0000256" key="6">
    <source>
        <dbReference type="SAM" id="SignalP"/>
    </source>
</evidence>
<dbReference type="Pfam" id="PF04616">
    <property type="entry name" value="Glyco_hydro_43"/>
    <property type="match status" value="1"/>
</dbReference>